<dbReference type="Pfam" id="PF00440">
    <property type="entry name" value="TetR_N"/>
    <property type="match status" value="1"/>
</dbReference>
<evidence type="ECO:0000259" key="5">
    <source>
        <dbReference type="PROSITE" id="PS50977"/>
    </source>
</evidence>
<sequence length="206" mass="22433">MTDPIQQAVSSARGPQDHAVRDQILGAAHGHFRRHGYGKTTVSDLARDIGVSKAYIYKFFDSKQGIGQAICASLLDQILAEVKKAVDDGGSATQKLRSLVETMTSSTLTVCFADRKLFDLAVYSCAEKWPSSQAYIAQIHVILAEIIAEGRKTGEFERKTPLDETCRAIAGAMQPFVNPVMLQHNLDDLARGVNEATSLILRSLAP</sequence>
<keyword evidence="2 4" id="KW-0238">DNA-binding</keyword>
<keyword evidence="7" id="KW-1185">Reference proteome</keyword>
<evidence type="ECO:0000256" key="1">
    <source>
        <dbReference type="ARBA" id="ARBA00023015"/>
    </source>
</evidence>
<evidence type="ECO:0000256" key="3">
    <source>
        <dbReference type="ARBA" id="ARBA00023163"/>
    </source>
</evidence>
<feature type="domain" description="HTH tetR-type" evidence="5">
    <location>
        <begin position="18"/>
        <end position="78"/>
    </location>
</feature>
<accession>A0A2A4HYK1</accession>
<organism evidence="6 7">
    <name type="scientific">Sphingomonas ginsenosidimutans</name>
    <dbReference type="NCBI Taxonomy" id="862134"/>
    <lineage>
        <taxon>Bacteria</taxon>
        <taxon>Pseudomonadati</taxon>
        <taxon>Pseudomonadota</taxon>
        <taxon>Alphaproteobacteria</taxon>
        <taxon>Sphingomonadales</taxon>
        <taxon>Sphingomonadaceae</taxon>
        <taxon>Sphingomonas</taxon>
    </lineage>
</organism>
<dbReference type="PRINTS" id="PR00455">
    <property type="entry name" value="HTHTETR"/>
</dbReference>
<dbReference type="InterPro" id="IPR041478">
    <property type="entry name" value="TetR_C_27"/>
</dbReference>
<keyword evidence="3" id="KW-0804">Transcription</keyword>
<dbReference type="Pfam" id="PF17935">
    <property type="entry name" value="TetR_C_27"/>
    <property type="match status" value="1"/>
</dbReference>
<dbReference type="RefSeq" id="WP_096609422.1">
    <property type="nucleotide sequence ID" value="NZ_NWVD01000001.1"/>
</dbReference>
<name>A0A2A4HYK1_9SPHN</name>
<dbReference type="Proteomes" id="UP000218784">
    <property type="component" value="Unassembled WGS sequence"/>
</dbReference>
<dbReference type="InterPro" id="IPR023772">
    <property type="entry name" value="DNA-bd_HTH_TetR-type_CS"/>
</dbReference>
<gene>
    <name evidence="6" type="ORF">COA17_00330</name>
</gene>
<dbReference type="EMBL" id="NWVD01000001">
    <property type="protein sequence ID" value="PCG09962.1"/>
    <property type="molecule type" value="Genomic_DNA"/>
</dbReference>
<evidence type="ECO:0000256" key="2">
    <source>
        <dbReference type="ARBA" id="ARBA00023125"/>
    </source>
</evidence>
<dbReference type="PANTHER" id="PTHR30055:SF234">
    <property type="entry name" value="HTH-TYPE TRANSCRIPTIONAL REGULATOR BETI"/>
    <property type="match status" value="1"/>
</dbReference>
<dbReference type="AlphaFoldDB" id="A0A2A4HYK1"/>
<dbReference type="PROSITE" id="PS01081">
    <property type="entry name" value="HTH_TETR_1"/>
    <property type="match status" value="1"/>
</dbReference>
<dbReference type="PROSITE" id="PS50977">
    <property type="entry name" value="HTH_TETR_2"/>
    <property type="match status" value="1"/>
</dbReference>
<dbReference type="GO" id="GO:0003700">
    <property type="term" value="F:DNA-binding transcription factor activity"/>
    <property type="evidence" value="ECO:0007669"/>
    <property type="project" value="TreeGrafter"/>
</dbReference>
<dbReference type="SUPFAM" id="SSF46689">
    <property type="entry name" value="Homeodomain-like"/>
    <property type="match status" value="1"/>
</dbReference>
<proteinExistence type="predicted"/>
<keyword evidence="1" id="KW-0805">Transcription regulation</keyword>
<dbReference type="PANTHER" id="PTHR30055">
    <property type="entry name" value="HTH-TYPE TRANSCRIPTIONAL REGULATOR RUTR"/>
    <property type="match status" value="1"/>
</dbReference>
<dbReference type="GO" id="GO:0000976">
    <property type="term" value="F:transcription cis-regulatory region binding"/>
    <property type="evidence" value="ECO:0007669"/>
    <property type="project" value="TreeGrafter"/>
</dbReference>
<dbReference type="InterPro" id="IPR009057">
    <property type="entry name" value="Homeodomain-like_sf"/>
</dbReference>
<feature type="DNA-binding region" description="H-T-H motif" evidence="4">
    <location>
        <begin position="41"/>
        <end position="60"/>
    </location>
</feature>
<dbReference type="InterPro" id="IPR050109">
    <property type="entry name" value="HTH-type_TetR-like_transc_reg"/>
</dbReference>
<evidence type="ECO:0000313" key="6">
    <source>
        <dbReference type="EMBL" id="PCG09962.1"/>
    </source>
</evidence>
<comment type="caution">
    <text evidence="6">The sequence shown here is derived from an EMBL/GenBank/DDBJ whole genome shotgun (WGS) entry which is preliminary data.</text>
</comment>
<dbReference type="InterPro" id="IPR036271">
    <property type="entry name" value="Tet_transcr_reg_TetR-rel_C_sf"/>
</dbReference>
<dbReference type="Gene3D" id="1.10.357.10">
    <property type="entry name" value="Tetracycline Repressor, domain 2"/>
    <property type="match status" value="1"/>
</dbReference>
<protein>
    <submittedName>
        <fullName evidence="6">TetR family transcriptional regulator</fullName>
    </submittedName>
</protein>
<evidence type="ECO:0000313" key="7">
    <source>
        <dbReference type="Proteomes" id="UP000218784"/>
    </source>
</evidence>
<dbReference type="SUPFAM" id="SSF48498">
    <property type="entry name" value="Tetracyclin repressor-like, C-terminal domain"/>
    <property type="match status" value="1"/>
</dbReference>
<reference evidence="6 7" key="1">
    <citation type="submission" date="2017-09" db="EMBL/GenBank/DDBJ databases">
        <title>Sphingomonas ginsenosidimutans KACC 14949, whole genome shotgun sequence.</title>
        <authorList>
            <person name="Feng G."/>
            <person name="Zhu H."/>
        </authorList>
    </citation>
    <scope>NUCLEOTIDE SEQUENCE [LARGE SCALE GENOMIC DNA]</scope>
    <source>
        <strain evidence="6 7">KACC 14949</strain>
    </source>
</reference>
<evidence type="ECO:0000256" key="4">
    <source>
        <dbReference type="PROSITE-ProRule" id="PRU00335"/>
    </source>
</evidence>
<dbReference type="InterPro" id="IPR001647">
    <property type="entry name" value="HTH_TetR"/>
</dbReference>